<organism evidence="1 2">
    <name type="scientific">Fibrobacter intestinalis</name>
    <dbReference type="NCBI Taxonomy" id="28122"/>
    <lineage>
        <taxon>Bacteria</taxon>
        <taxon>Pseudomonadati</taxon>
        <taxon>Fibrobacterota</taxon>
        <taxon>Fibrobacteria</taxon>
        <taxon>Fibrobacterales</taxon>
        <taxon>Fibrobacteraceae</taxon>
        <taxon>Fibrobacter</taxon>
    </lineage>
</organism>
<evidence type="ECO:0000313" key="2">
    <source>
        <dbReference type="Proteomes" id="UP000184275"/>
    </source>
</evidence>
<dbReference type="EMBL" id="FRAW01000042">
    <property type="protein sequence ID" value="SHL17373.1"/>
    <property type="molecule type" value="Genomic_DNA"/>
</dbReference>
<dbReference type="Proteomes" id="UP000184275">
    <property type="component" value="Unassembled WGS sequence"/>
</dbReference>
<sequence>MRSAWGRAPGGLRVVVVPCDVMDGMCNDGRVNDDVSKCNERKWHNTLLLKGFKFMICLGGVGLEGGVSINC</sequence>
<proteinExistence type="predicted"/>
<gene>
    <name evidence="1" type="ORF">SAMN05720469_1429</name>
</gene>
<accession>A0A1M6YGY6</accession>
<reference evidence="2" key="1">
    <citation type="submission" date="2016-11" db="EMBL/GenBank/DDBJ databases">
        <authorList>
            <person name="Varghese N."/>
            <person name="Submissions S."/>
        </authorList>
    </citation>
    <scope>NUCLEOTIDE SEQUENCE [LARGE SCALE GENOMIC DNA]</scope>
    <source>
        <strain evidence="2">UWOS</strain>
    </source>
</reference>
<name>A0A1M6YGY6_9BACT</name>
<dbReference type="AlphaFoldDB" id="A0A1M6YGY6"/>
<protein>
    <submittedName>
        <fullName evidence="1">Uncharacterized protein</fullName>
    </submittedName>
</protein>
<evidence type="ECO:0000313" key="1">
    <source>
        <dbReference type="EMBL" id="SHL17373.1"/>
    </source>
</evidence>
<keyword evidence="2" id="KW-1185">Reference proteome</keyword>